<dbReference type="EMBL" id="JAWWNJ010000098">
    <property type="protein sequence ID" value="KAK6996379.1"/>
    <property type="molecule type" value="Genomic_DNA"/>
</dbReference>
<gene>
    <name evidence="8" type="ORF">R3P38DRAFT_2794577</name>
    <name evidence="9" type="ORF">R3P38DRAFT_2794579</name>
    <name evidence="10" type="ORF">R3P38DRAFT_2794582</name>
    <name evidence="11" type="ORF">R3P38DRAFT_2794587</name>
    <name evidence="5" type="ORF">R3P38DRAFT_2800076</name>
    <name evidence="6" type="ORF">R3P38DRAFT_2800077</name>
    <name evidence="7" type="ORF">R3P38DRAFT_2800083</name>
    <name evidence="2" type="ORF">R3P38DRAFT_2806545</name>
    <name evidence="3" type="ORF">R3P38DRAFT_2806547</name>
    <name evidence="4" type="ORF">R3P38DRAFT_2806548</name>
</gene>
<dbReference type="EMBL" id="JAWWNJ010000078">
    <property type="protein sequence ID" value="KAK7005382.1"/>
    <property type="molecule type" value="Genomic_DNA"/>
</dbReference>
<reference evidence="11 12" key="1">
    <citation type="journal article" date="2024" name="J Genomics">
        <title>Draft genome sequencing and assembly of Favolaschia claudopus CIRM-BRFM 2984 isolated from oak limbs.</title>
        <authorList>
            <person name="Navarro D."/>
            <person name="Drula E."/>
            <person name="Chaduli D."/>
            <person name="Cazenave R."/>
            <person name="Ahrendt S."/>
            <person name="Wang J."/>
            <person name="Lipzen A."/>
            <person name="Daum C."/>
            <person name="Barry K."/>
            <person name="Grigoriev I.V."/>
            <person name="Favel A."/>
            <person name="Rosso M.N."/>
            <person name="Martin F."/>
        </authorList>
    </citation>
    <scope>NUCLEOTIDE SEQUENCE [LARGE SCALE GENOMIC DNA]</scope>
    <source>
        <strain evidence="11 12">CIRM-BRFM 2984</strain>
    </source>
</reference>
<evidence type="ECO:0000313" key="4">
    <source>
        <dbReference type="EMBL" id="KAK6984351.1"/>
    </source>
</evidence>
<evidence type="ECO:0000313" key="10">
    <source>
        <dbReference type="EMBL" id="KAK7005385.1"/>
    </source>
</evidence>
<proteinExistence type="predicted"/>
<dbReference type="EMBL" id="JAWWNJ010000138">
    <property type="protein sequence ID" value="KAK6984351.1"/>
    <property type="molecule type" value="Genomic_DNA"/>
</dbReference>
<dbReference type="EMBL" id="JAWWNJ010000138">
    <property type="protein sequence ID" value="KAK6984348.1"/>
    <property type="molecule type" value="Genomic_DNA"/>
</dbReference>
<evidence type="ECO:0000313" key="12">
    <source>
        <dbReference type="Proteomes" id="UP001362999"/>
    </source>
</evidence>
<dbReference type="EMBL" id="JAWWNJ010000138">
    <property type="protein sequence ID" value="KAK6984350.1"/>
    <property type="molecule type" value="Genomic_DNA"/>
</dbReference>
<evidence type="ECO:0000313" key="2">
    <source>
        <dbReference type="EMBL" id="KAK6984348.1"/>
    </source>
</evidence>
<dbReference type="EMBL" id="JAWWNJ010000098">
    <property type="protein sequence ID" value="KAK6996374.1"/>
    <property type="molecule type" value="Genomic_DNA"/>
</dbReference>
<evidence type="ECO:0000313" key="6">
    <source>
        <dbReference type="EMBL" id="KAK6996374.1"/>
    </source>
</evidence>
<feature type="region of interest" description="Disordered" evidence="1">
    <location>
        <begin position="28"/>
        <end position="54"/>
    </location>
</feature>
<dbReference type="EMBL" id="JAWWNJ010000078">
    <property type="protein sequence ID" value="KAK7005390.1"/>
    <property type="molecule type" value="Genomic_DNA"/>
</dbReference>
<dbReference type="AlphaFoldDB" id="A0AAW0A9X9"/>
<evidence type="ECO:0000313" key="7">
    <source>
        <dbReference type="EMBL" id="KAK6996379.1"/>
    </source>
</evidence>
<evidence type="ECO:0000313" key="5">
    <source>
        <dbReference type="EMBL" id="KAK6996373.1"/>
    </source>
</evidence>
<dbReference type="EMBL" id="JAWWNJ010000078">
    <property type="protein sequence ID" value="KAK7005380.1"/>
    <property type="molecule type" value="Genomic_DNA"/>
</dbReference>
<dbReference type="Proteomes" id="UP001362999">
    <property type="component" value="Unassembled WGS sequence"/>
</dbReference>
<keyword evidence="12" id="KW-1185">Reference proteome</keyword>
<evidence type="ECO:0000313" key="11">
    <source>
        <dbReference type="EMBL" id="KAK7005390.1"/>
    </source>
</evidence>
<accession>A0AAW0A9X9</accession>
<sequence length="138" mass="15197">MEIVQLGPKGCFGKETADQAIQQGNARVSNGNQQDIGELATQTSPLSSRKSRVTESTEAHIQVYKAMVNNISPSTIAGDQPRLPTTVPAGFIYFSRRRAKWTLDIKNQVKHKARNKAFDRHYKAICLAGKSNGIEALK</sequence>
<evidence type="ECO:0000313" key="3">
    <source>
        <dbReference type="EMBL" id="KAK6984350.1"/>
    </source>
</evidence>
<protein>
    <submittedName>
        <fullName evidence="11">Uncharacterized protein</fullName>
    </submittedName>
</protein>
<feature type="compositionally biased region" description="Polar residues" evidence="1">
    <location>
        <begin position="28"/>
        <end position="48"/>
    </location>
</feature>
<evidence type="ECO:0000256" key="1">
    <source>
        <dbReference type="SAM" id="MobiDB-lite"/>
    </source>
</evidence>
<organism evidence="11 12">
    <name type="scientific">Favolaschia claudopus</name>
    <dbReference type="NCBI Taxonomy" id="2862362"/>
    <lineage>
        <taxon>Eukaryota</taxon>
        <taxon>Fungi</taxon>
        <taxon>Dikarya</taxon>
        <taxon>Basidiomycota</taxon>
        <taxon>Agaricomycotina</taxon>
        <taxon>Agaricomycetes</taxon>
        <taxon>Agaricomycetidae</taxon>
        <taxon>Agaricales</taxon>
        <taxon>Marasmiineae</taxon>
        <taxon>Mycenaceae</taxon>
        <taxon>Favolaschia</taxon>
    </lineage>
</organism>
<name>A0AAW0A9X9_9AGAR</name>
<dbReference type="EMBL" id="JAWWNJ010000078">
    <property type="protein sequence ID" value="KAK7005385.1"/>
    <property type="molecule type" value="Genomic_DNA"/>
</dbReference>
<dbReference type="EMBL" id="JAWWNJ010000098">
    <property type="protein sequence ID" value="KAK6996373.1"/>
    <property type="molecule type" value="Genomic_DNA"/>
</dbReference>
<evidence type="ECO:0000313" key="8">
    <source>
        <dbReference type="EMBL" id="KAK7005380.1"/>
    </source>
</evidence>
<comment type="caution">
    <text evidence="11">The sequence shown here is derived from an EMBL/GenBank/DDBJ whole genome shotgun (WGS) entry which is preliminary data.</text>
</comment>
<evidence type="ECO:0000313" key="9">
    <source>
        <dbReference type="EMBL" id="KAK7005382.1"/>
    </source>
</evidence>